<dbReference type="Proteomes" id="UP000189627">
    <property type="component" value="Chromosome 1"/>
</dbReference>
<dbReference type="EMBL" id="CP017757">
    <property type="protein sequence ID" value="AQV93162.1"/>
    <property type="molecule type" value="Genomic_DNA"/>
</dbReference>
<dbReference type="GO" id="GO:0003677">
    <property type="term" value="F:DNA binding"/>
    <property type="evidence" value="ECO:0007669"/>
    <property type="project" value="InterPro"/>
</dbReference>
<dbReference type="AlphaFoldDB" id="A0A1U9UKH2"/>
<dbReference type="InterPro" id="IPR051675">
    <property type="entry name" value="Endo/Exo/Phosphatase_dom_1"/>
</dbReference>
<feature type="chain" id="PRO_5010725587" evidence="1">
    <location>
        <begin position="26"/>
        <end position="118"/>
    </location>
</feature>
<dbReference type="Pfam" id="PF12836">
    <property type="entry name" value="HHH_3"/>
    <property type="match status" value="1"/>
</dbReference>
<protein>
    <submittedName>
        <fullName evidence="3">Competence protein ComE</fullName>
    </submittedName>
</protein>
<dbReference type="Gene3D" id="1.10.150.280">
    <property type="entry name" value="AF1531-like domain"/>
    <property type="match status" value="1"/>
</dbReference>
<feature type="domain" description="Helix-hairpin-helix DNA-binding motif class 1" evidence="2">
    <location>
        <begin position="66"/>
        <end position="85"/>
    </location>
</feature>
<feature type="signal peptide" evidence="1">
    <location>
        <begin position="1"/>
        <end position="25"/>
    </location>
</feature>
<dbReference type="PANTHER" id="PTHR21180:SF32">
    <property type="entry name" value="ENDONUCLEASE_EXONUCLEASE_PHOSPHATASE FAMILY DOMAIN-CONTAINING PROTEIN 1"/>
    <property type="match status" value="1"/>
</dbReference>
<dbReference type="OrthoDB" id="8687931at2"/>
<evidence type="ECO:0000313" key="3">
    <source>
        <dbReference type="EMBL" id="AQV93162.1"/>
    </source>
</evidence>
<proteinExistence type="predicted"/>
<dbReference type="RefSeq" id="WP_078195558.1">
    <property type="nucleotide sequence ID" value="NZ_CP017757.2"/>
</dbReference>
<dbReference type="GO" id="GO:0006281">
    <property type="term" value="P:DNA repair"/>
    <property type="evidence" value="ECO:0007669"/>
    <property type="project" value="InterPro"/>
</dbReference>
<dbReference type="SUPFAM" id="SSF47781">
    <property type="entry name" value="RuvA domain 2-like"/>
    <property type="match status" value="1"/>
</dbReference>
<sequence>MLKTWFGQGCLLAAAWMFLAGAAFAAVDVNTADEAALTSIKGIGPATAKRVVEERNQHGPYKDAGDLAQRVSGVGPKSVARLEEAGLTFGAKAATPAAKTAAAPAAPAAAPGKKPAAR</sequence>
<dbReference type="PANTHER" id="PTHR21180">
    <property type="entry name" value="ENDONUCLEASE/EXONUCLEASE/PHOSPHATASE FAMILY DOMAIN-CONTAINING PROTEIN 1"/>
    <property type="match status" value="1"/>
</dbReference>
<reference evidence="4" key="1">
    <citation type="submission" date="2017-02" db="EMBL/GenBank/DDBJ databases">
        <title>Complete genome sequence of Cupriavidus necator strain NH9, a 3-chlorobenzoate degrader.</title>
        <authorList>
            <person name="Moriuchi R."/>
            <person name="Dohra H."/>
            <person name="Ogawa N."/>
        </authorList>
    </citation>
    <scope>NUCLEOTIDE SEQUENCE [LARGE SCALE GENOMIC DNA]</scope>
    <source>
        <strain evidence="4">NH9</strain>
    </source>
</reference>
<evidence type="ECO:0000256" key="1">
    <source>
        <dbReference type="SAM" id="SignalP"/>
    </source>
</evidence>
<feature type="domain" description="Helix-hairpin-helix DNA-binding motif class 1" evidence="2">
    <location>
        <begin position="35"/>
        <end position="54"/>
    </location>
</feature>
<dbReference type="GO" id="GO:0015627">
    <property type="term" value="C:type II protein secretion system complex"/>
    <property type="evidence" value="ECO:0007669"/>
    <property type="project" value="TreeGrafter"/>
</dbReference>
<organism evidence="3 4">
    <name type="scientific">Cupriavidus necator</name>
    <name type="common">Alcaligenes eutrophus</name>
    <name type="synonym">Ralstonia eutropha</name>
    <dbReference type="NCBI Taxonomy" id="106590"/>
    <lineage>
        <taxon>Bacteria</taxon>
        <taxon>Pseudomonadati</taxon>
        <taxon>Pseudomonadota</taxon>
        <taxon>Betaproteobacteria</taxon>
        <taxon>Burkholderiales</taxon>
        <taxon>Burkholderiaceae</taxon>
        <taxon>Cupriavidus</taxon>
    </lineage>
</organism>
<gene>
    <name evidence="3" type="ORF">BJN34_04530</name>
</gene>
<dbReference type="SMART" id="SM00278">
    <property type="entry name" value="HhH1"/>
    <property type="match status" value="2"/>
</dbReference>
<name>A0A1U9UKH2_CUPNE</name>
<dbReference type="InterPro" id="IPR010994">
    <property type="entry name" value="RuvA_2-like"/>
</dbReference>
<dbReference type="KEGG" id="cuh:BJN34_04530"/>
<dbReference type="GO" id="GO:0015628">
    <property type="term" value="P:protein secretion by the type II secretion system"/>
    <property type="evidence" value="ECO:0007669"/>
    <property type="project" value="TreeGrafter"/>
</dbReference>
<accession>A0A1U9UKH2</accession>
<keyword evidence="1" id="KW-0732">Signal</keyword>
<dbReference type="InterPro" id="IPR003583">
    <property type="entry name" value="Hlx-hairpin-Hlx_DNA-bd_motif"/>
</dbReference>
<evidence type="ECO:0000259" key="2">
    <source>
        <dbReference type="SMART" id="SM00278"/>
    </source>
</evidence>
<evidence type="ECO:0000313" key="4">
    <source>
        <dbReference type="Proteomes" id="UP000189627"/>
    </source>
</evidence>